<dbReference type="Proteomes" id="UP000729733">
    <property type="component" value="Unassembled WGS sequence"/>
</dbReference>
<comment type="caution">
    <text evidence="1">The sequence shown here is derived from an EMBL/GenBank/DDBJ whole genome shotgun (WGS) entry which is preliminary data.</text>
</comment>
<dbReference type="RefSeq" id="WP_229639541.1">
    <property type="nucleotide sequence ID" value="NZ_JADWDC010000009.1"/>
</dbReference>
<dbReference type="AlphaFoldDB" id="A0A964BNN6"/>
<evidence type="ECO:0000313" key="2">
    <source>
        <dbReference type="Proteomes" id="UP000729733"/>
    </source>
</evidence>
<protein>
    <submittedName>
        <fullName evidence="1">Acetyltransferase</fullName>
    </submittedName>
</protein>
<accession>A0A964BNN6</accession>
<reference evidence="1" key="1">
    <citation type="journal article" date="2021" name="Antonie Van Leeuwenhoek">
        <title>Draft genome and description of Waterburya agarophytonicola gen. nov. sp. nov. (Pleurocapsales, Cyanobacteria): a seaweed symbiont.</title>
        <authorList>
            <person name="Bonthond G."/>
            <person name="Shalygin S."/>
            <person name="Bayer T."/>
            <person name="Weinberger F."/>
        </authorList>
    </citation>
    <scope>NUCLEOTIDE SEQUENCE</scope>
    <source>
        <strain evidence="1">KI4</strain>
    </source>
</reference>
<proteinExistence type="predicted"/>
<keyword evidence="2" id="KW-1185">Reference proteome</keyword>
<dbReference type="EMBL" id="JADWDC010000009">
    <property type="protein sequence ID" value="MCC0176439.1"/>
    <property type="molecule type" value="Genomic_DNA"/>
</dbReference>
<organism evidence="1 2">
    <name type="scientific">Waterburya agarophytonicola KI4</name>
    <dbReference type="NCBI Taxonomy" id="2874699"/>
    <lineage>
        <taxon>Bacteria</taxon>
        <taxon>Bacillati</taxon>
        <taxon>Cyanobacteriota</taxon>
        <taxon>Cyanophyceae</taxon>
        <taxon>Pleurocapsales</taxon>
        <taxon>Hyellaceae</taxon>
        <taxon>Waterburya</taxon>
        <taxon>Waterburya agarophytonicola</taxon>
    </lineage>
</organism>
<gene>
    <name evidence="1" type="ORF">I4641_05535</name>
</gene>
<sequence>MLLKIKKDDVLVEITEIIELINPSRAEVTAQIQAGEEEQPPEPFKKSDLVFPSGENLPQCWLDSNYKSKKSK</sequence>
<evidence type="ECO:0000313" key="1">
    <source>
        <dbReference type="EMBL" id="MCC0176439.1"/>
    </source>
</evidence>
<name>A0A964BNN6_9CYAN</name>